<reference evidence="1 2" key="1">
    <citation type="submission" date="2019-03" db="EMBL/GenBank/DDBJ databases">
        <title>Genomic Encyclopedia of Archaeal and Bacterial Type Strains, Phase II (KMG-II): from individual species to whole genera.</title>
        <authorList>
            <person name="Goeker M."/>
        </authorList>
    </citation>
    <scope>NUCLEOTIDE SEQUENCE [LARGE SCALE GENOMIC DNA]</scope>
    <source>
        <strain evidence="1 2">DSM 19034</strain>
    </source>
</reference>
<name>A0A4R6IG72_9SPHI</name>
<dbReference type="EMBL" id="SNWM01000004">
    <property type="protein sequence ID" value="TDO20816.1"/>
    <property type="molecule type" value="Genomic_DNA"/>
</dbReference>
<gene>
    <name evidence="1" type="ORF">CLV32_3450</name>
</gene>
<organism evidence="1 2">
    <name type="scientific">Pedobacter duraquae</name>
    <dbReference type="NCBI Taxonomy" id="425511"/>
    <lineage>
        <taxon>Bacteria</taxon>
        <taxon>Pseudomonadati</taxon>
        <taxon>Bacteroidota</taxon>
        <taxon>Sphingobacteriia</taxon>
        <taxon>Sphingobacteriales</taxon>
        <taxon>Sphingobacteriaceae</taxon>
        <taxon>Pedobacter</taxon>
    </lineage>
</organism>
<evidence type="ECO:0000313" key="1">
    <source>
        <dbReference type="EMBL" id="TDO20816.1"/>
    </source>
</evidence>
<sequence length="129" mass="14742">MKKVFFATMLAISIINFSFTEDTNPLIGRWEWSTKHVEGPLTILAVFKTNGIYDGFANKKNFVTGTYQVKHDTLFIADPICNAKYNATYKLKFFGKQDSVQFNVIQDTCAQRRKGIDGFVYKRLPAAKK</sequence>
<dbReference type="Proteomes" id="UP000295499">
    <property type="component" value="Unassembled WGS sequence"/>
</dbReference>
<protein>
    <recommendedName>
        <fullName evidence="3">Lipocalin-like protein</fullName>
    </recommendedName>
</protein>
<dbReference type="AlphaFoldDB" id="A0A4R6IG72"/>
<dbReference type="OrthoDB" id="674455at2"/>
<evidence type="ECO:0008006" key="3">
    <source>
        <dbReference type="Google" id="ProtNLM"/>
    </source>
</evidence>
<accession>A0A4R6IG72</accession>
<keyword evidence="2" id="KW-1185">Reference proteome</keyword>
<dbReference type="RefSeq" id="WP_133557617.1">
    <property type="nucleotide sequence ID" value="NZ_SNWM01000004.1"/>
</dbReference>
<comment type="caution">
    <text evidence="1">The sequence shown here is derived from an EMBL/GenBank/DDBJ whole genome shotgun (WGS) entry which is preliminary data.</text>
</comment>
<proteinExistence type="predicted"/>
<evidence type="ECO:0000313" key="2">
    <source>
        <dbReference type="Proteomes" id="UP000295499"/>
    </source>
</evidence>